<organism evidence="1">
    <name type="scientific">Anguilla anguilla</name>
    <name type="common">European freshwater eel</name>
    <name type="synonym">Muraena anguilla</name>
    <dbReference type="NCBI Taxonomy" id="7936"/>
    <lineage>
        <taxon>Eukaryota</taxon>
        <taxon>Metazoa</taxon>
        <taxon>Chordata</taxon>
        <taxon>Craniata</taxon>
        <taxon>Vertebrata</taxon>
        <taxon>Euteleostomi</taxon>
        <taxon>Actinopterygii</taxon>
        <taxon>Neopterygii</taxon>
        <taxon>Teleostei</taxon>
        <taxon>Anguilliformes</taxon>
        <taxon>Anguillidae</taxon>
        <taxon>Anguilla</taxon>
    </lineage>
</organism>
<accession>A0A0E9XV72</accession>
<dbReference type="EMBL" id="GBXM01002974">
    <property type="protein sequence ID" value="JAI05604.1"/>
    <property type="molecule type" value="Transcribed_RNA"/>
</dbReference>
<proteinExistence type="predicted"/>
<reference evidence="1" key="1">
    <citation type="submission" date="2014-11" db="EMBL/GenBank/DDBJ databases">
        <authorList>
            <person name="Amaro Gonzalez C."/>
        </authorList>
    </citation>
    <scope>NUCLEOTIDE SEQUENCE</scope>
</reference>
<sequence length="55" mass="6317">MLTVDLAIILNIEYFDPLEASKIYGLLTEILSNMFCHQYSEQISKISNVYTSIVM</sequence>
<name>A0A0E9XV72_ANGAN</name>
<evidence type="ECO:0000313" key="1">
    <source>
        <dbReference type="EMBL" id="JAI05604.1"/>
    </source>
</evidence>
<dbReference type="AlphaFoldDB" id="A0A0E9XV72"/>
<reference evidence="1" key="2">
    <citation type="journal article" date="2015" name="Fish Shellfish Immunol.">
        <title>Early steps in the European eel (Anguilla anguilla)-Vibrio vulnificus interaction in the gills: Role of the RtxA13 toxin.</title>
        <authorList>
            <person name="Callol A."/>
            <person name="Pajuelo D."/>
            <person name="Ebbesson L."/>
            <person name="Teles M."/>
            <person name="MacKenzie S."/>
            <person name="Amaro C."/>
        </authorList>
    </citation>
    <scope>NUCLEOTIDE SEQUENCE</scope>
</reference>
<protein>
    <submittedName>
        <fullName evidence="1">Uncharacterized protein</fullName>
    </submittedName>
</protein>